<dbReference type="PROSITE" id="PS00107">
    <property type="entry name" value="PROTEIN_KINASE_ATP"/>
    <property type="match status" value="1"/>
</dbReference>
<keyword evidence="3" id="KW-0175">Coiled coil</keyword>
<evidence type="ECO:0000256" key="1">
    <source>
        <dbReference type="ARBA" id="ARBA00004167"/>
    </source>
</evidence>
<accession>A0ABN7TZM0</accession>
<feature type="coiled-coil region" evidence="3">
    <location>
        <begin position="364"/>
        <end position="391"/>
    </location>
</feature>
<evidence type="ECO:0000256" key="2">
    <source>
        <dbReference type="PROSITE-ProRule" id="PRU10141"/>
    </source>
</evidence>
<organism evidence="6 7">
    <name type="scientific">Gigaspora margarita</name>
    <dbReference type="NCBI Taxonomy" id="4874"/>
    <lineage>
        <taxon>Eukaryota</taxon>
        <taxon>Fungi</taxon>
        <taxon>Fungi incertae sedis</taxon>
        <taxon>Mucoromycota</taxon>
        <taxon>Glomeromycotina</taxon>
        <taxon>Glomeromycetes</taxon>
        <taxon>Diversisporales</taxon>
        <taxon>Gigasporaceae</taxon>
        <taxon>Gigaspora</taxon>
    </lineage>
</organism>
<protein>
    <submittedName>
        <fullName evidence="6">30966_t:CDS:1</fullName>
    </submittedName>
</protein>
<dbReference type="SUPFAM" id="SSF56112">
    <property type="entry name" value="Protein kinase-like (PK-like)"/>
    <property type="match status" value="1"/>
</dbReference>
<evidence type="ECO:0000259" key="5">
    <source>
        <dbReference type="Pfam" id="PF07714"/>
    </source>
</evidence>
<dbReference type="Pfam" id="PF07714">
    <property type="entry name" value="PK_Tyr_Ser-Thr"/>
    <property type="match status" value="1"/>
</dbReference>
<gene>
    <name evidence="6" type="ORF">GMARGA_LOCUS181</name>
</gene>
<feature type="domain" description="Serine-threonine/tyrosine-protein kinase catalytic" evidence="5">
    <location>
        <begin position="63"/>
        <end position="98"/>
    </location>
</feature>
<keyword evidence="2" id="KW-0067">ATP-binding</keyword>
<evidence type="ECO:0000256" key="3">
    <source>
        <dbReference type="SAM" id="Coils"/>
    </source>
</evidence>
<dbReference type="InterPro" id="IPR011009">
    <property type="entry name" value="Kinase-like_dom_sf"/>
</dbReference>
<sequence length="404" mass="46461">MQNSEVVWEFTVEEKNKIGEGAFSIVYKCYSKTLKKDVALKSLKSYYDKDTVDYNKEFNREWLDQLKMAKEIASGIFHLHNKGIVHRDLHDKNVLVHDIAIHVINNGRETSIPGTPDDFVNLYKKAWHSEPEERPTIEKICLELDIQLYPKQIARGLNSLSCYNCSLEDRAYFTVRFFGGLVQDENFTKFVRQSVQTFFQGLKGLSQEEGAVRLEESRQEFVAANKVVKVIWFLVAAALEIAVISANFYFLDAVSVVLNCFSAIITFIAIAIRRENVATFAVEGIFVALKLLFMNMIPLTILFAAGNVAFAFYVFKTNNATISNLIETINVEIFEKYNLWKNAKIFEAENNALKVENYALKYELSNLKTRYNDLEKDITNLKEKYVASNERKIILESQETEFKS</sequence>
<comment type="subcellular location">
    <subcellularLocation>
        <location evidence="1">Membrane</location>
        <topology evidence="1">Single-pass membrane protein</topology>
    </subcellularLocation>
</comment>
<keyword evidence="4" id="KW-0472">Membrane</keyword>
<feature type="transmembrane region" description="Helical" evidence="4">
    <location>
        <begin position="292"/>
        <end position="315"/>
    </location>
</feature>
<feature type="binding site" evidence="2">
    <location>
        <position position="41"/>
    </location>
    <ligand>
        <name>ATP</name>
        <dbReference type="ChEBI" id="CHEBI:30616"/>
    </ligand>
</feature>
<keyword evidence="4" id="KW-1133">Transmembrane helix</keyword>
<dbReference type="Gene3D" id="3.30.200.20">
    <property type="entry name" value="Phosphorylase Kinase, domain 1"/>
    <property type="match status" value="1"/>
</dbReference>
<dbReference type="PANTHER" id="PTHR24416">
    <property type="entry name" value="TYROSINE-PROTEIN KINASE RECEPTOR"/>
    <property type="match status" value="1"/>
</dbReference>
<proteinExistence type="predicted"/>
<feature type="transmembrane region" description="Helical" evidence="4">
    <location>
        <begin position="256"/>
        <end position="272"/>
    </location>
</feature>
<feature type="transmembrane region" description="Helical" evidence="4">
    <location>
        <begin position="230"/>
        <end position="250"/>
    </location>
</feature>
<dbReference type="InterPro" id="IPR017441">
    <property type="entry name" value="Protein_kinase_ATP_BS"/>
</dbReference>
<keyword evidence="4" id="KW-0812">Transmembrane</keyword>
<dbReference type="EMBL" id="CAJVQB010000019">
    <property type="protein sequence ID" value="CAG8458517.1"/>
    <property type="molecule type" value="Genomic_DNA"/>
</dbReference>
<comment type="caution">
    <text evidence="6">The sequence shown here is derived from an EMBL/GenBank/DDBJ whole genome shotgun (WGS) entry which is preliminary data.</text>
</comment>
<dbReference type="PANTHER" id="PTHR24416:SF611">
    <property type="entry name" value="TYROSINE-PROTEIN KINASE TRANSMEMBRANE RECEPTOR ROR"/>
    <property type="match status" value="1"/>
</dbReference>
<evidence type="ECO:0000313" key="6">
    <source>
        <dbReference type="EMBL" id="CAG8458517.1"/>
    </source>
</evidence>
<dbReference type="Gene3D" id="1.10.510.10">
    <property type="entry name" value="Transferase(Phosphotransferase) domain 1"/>
    <property type="match status" value="1"/>
</dbReference>
<dbReference type="InterPro" id="IPR001245">
    <property type="entry name" value="Ser-Thr/Tyr_kinase_cat_dom"/>
</dbReference>
<reference evidence="6 7" key="1">
    <citation type="submission" date="2021-06" db="EMBL/GenBank/DDBJ databases">
        <authorList>
            <person name="Kallberg Y."/>
            <person name="Tangrot J."/>
            <person name="Rosling A."/>
        </authorList>
    </citation>
    <scope>NUCLEOTIDE SEQUENCE [LARGE SCALE GENOMIC DNA]</scope>
    <source>
        <strain evidence="6 7">120-4 pot B 10/14</strain>
    </source>
</reference>
<keyword evidence="7" id="KW-1185">Reference proteome</keyword>
<keyword evidence="2" id="KW-0547">Nucleotide-binding</keyword>
<evidence type="ECO:0000256" key="4">
    <source>
        <dbReference type="SAM" id="Phobius"/>
    </source>
</evidence>
<name>A0ABN7TZM0_GIGMA</name>
<dbReference type="InterPro" id="IPR050122">
    <property type="entry name" value="RTK"/>
</dbReference>
<dbReference type="Proteomes" id="UP000789901">
    <property type="component" value="Unassembled WGS sequence"/>
</dbReference>
<evidence type="ECO:0000313" key="7">
    <source>
        <dbReference type="Proteomes" id="UP000789901"/>
    </source>
</evidence>